<dbReference type="VEuPathDB" id="AmoebaDB:DICPUDRAFT_84548"/>
<accession>F1A2Z8</accession>
<gene>
    <name evidence="2" type="ORF">DICPUDRAFT_84548</name>
</gene>
<sequence length="181" mass="21603">MNSSKNIRKICKYIERYKPSIYVYLSKTFPDLIWSIIIIIRVADLITVKGLIDLILKDKNPDLNLRGHILASIESTEILDYLFEAYQDEFFEQKNNNWQYISNLQVIEHYEKLMTSLQRTFGFLYIHNQTRLAKHSNDSFRLELLRRALLNPSLYISPYTQDHFPLYFGNTKFKKMVPIEK</sequence>
<organism evidence="2 3">
    <name type="scientific">Dictyostelium purpureum</name>
    <name type="common">Slime mold</name>
    <dbReference type="NCBI Taxonomy" id="5786"/>
    <lineage>
        <taxon>Eukaryota</taxon>
        <taxon>Amoebozoa</taxon>
        <taxon>Evosea</taxon>
        <taxon>Eumycetozoa</taxon>
        <taxon>Dictyostelia</taxon>
        <taxon>Dictyosteliales</taxon>
        <taxon>Dictyosteliaceae</taxon>
        <taxon>Dictyostelium</taxon>
    </lineage>
</organism>
<dbReference type="KEGG" id="dpp:DICPUDRAFT_84548"/>
<evidence type="ECO:0000313" key="2">
    <source>
        <dbReference type="EMBL" id="EGC29431.1"/>
    </source>
</evidence>
<dbReference type="InterPro" id="IPR051904">
    <property type="entry name" value="UPF0746_actin_org"/>
</dbReference>
<protein>
    <submittedName>
        <fullName evidence="2">Uncharacterized protein</fullName>
    </submittedName>
</protein>
<keyword evidence="3" id="KW-1185">Reference proteome</keyword>
<dbReference type="RefSeq" id="XP_003294042.1">
    <property type="nucleotide sequence ID" value="XM_003293994.1"/>
</dbReference>
<evidence type="ECO:0000313" key="3">
    <source>
        <dbReference type="Proteomes" id="UP000001064"/>
    </source>
</evidence>
<keyword evidence="1" id="KW-1133">Transmembrane helix</keyword>
<dbReference type="Proteomes" id="UP000001064">
    <property type="component" value="Unassembled WGS sequence"/>
</dbReference>
<keyword evidence="1" id="KW-0812">Transmembrane</keyword>
<dbReference type="InParanoid" id="F1A2Z8"/>
<name>F1A2Z8_DICPU</name>
<keyword evidence="1" id="KW-0472">Membrane</keyword>
<feature type="transmembrane region" description="Helical" evidence="1">
    <location>
        <begin position="32"/>
        <end position="56"/>
    </location>
</feature>
<proteinExistence type="predicted"/>
<dbReference type="EMBL" id="GL871433">
    <property type="protein sequence ID" value="EGC29431.1"/>
    <property type="molecule type" value="Genomic_DNA"/>
</dbReference>
<reference evidence="3" key="1">
    <citation type="journal article" date="2011" name="Genome Biol.">
        <title>Comparative genomics of the social amoebae Dictyostelium discoideum and Dictyostelium purpureum.</title>
        <authorList>
            <consortium name="US DOE Joint Genome Institute (JGI-PGF)"/>
            <person name="Sucgang R."/>
            <person name="Kuo A."/>
            <person name="Tian X."/>
            <person name="Salerno W."/>
            <person name="Parikh A."/>
            <person name="Feasley C.L."/>
            <person name="Dalin E."/>
            <person name="Tu H."/>
            <person name="Huang E."/>
            <person name="Barry K."/>
            <person name="Lindquist E."/>
            <person name="Shapiro H."/>
            <person name="Bruce D."/>
            <person name="Schmutz J."/>
            <person name="Salamov A."/>
            <person name="Fey P."/>
            <person name="Gaudet P."/>
            <person name="Anjard C."/>
            <person name="Babu M.M."/>
            <person name="Basu S."/>
            <person name="Bushmanova Y."/>
            <person name="van der Wel H."/>
            <person name="Katoh-Kurasawa M."/>
            <person name="Dinh C."/>
            <person name="Coutinho P.M."/>
            <person name="Saito T."/>
            <person name="Elias M."/>
            <person name="Schaap P."/>
            <person name="Kay R.R."/>
            <person name="Henrissat B."/>
            <person name="Eichinger L."/>
            <person name="Rivero F."/>
            <person name="Putnam N.H."/>
            <person name="West C.M."/>
            <person name="Loomis W.F."/>
            <person name="Chisholm R.L."/>
            <person name="Shaulsky G."/>
            <person name="Strassmann J.E."/>
            <person name="Queller D.C."/>
            <person name="Kuspa A."/>
            <person name="Grigoriev I.V."/>
        </authorList>
    </citation>
    <scope>NUCLEOTIDE SEQUENCE [LARGE SCALE GENOMIC DNA]</scope>
    <source>
        <strain evidence="3">QSDP1</strain>
    </source>
</reference>
<dbReference type="AlphaFoldDB" id="F1A2Z8"/>
<dbReference type="GeneID" id="10505356"/>
<dbReference type="PANTHER" id="PTHR32488:SF76">
    <property type="entry name" value="ANKYRIN REPEAT-CONTAINING PROTEIN-RELATED"/>
    <property type="match status" value="1"/>
</dbReference>
<evidence type="ECO:0000256" key="1">
    <source>
        <dbReference type="SAM" id="Phobius"/>
    </source>
</evidence>
<dbReference type="PANTHER" id="PTHR32488">
    <property type="entry name" value="UPF0746 PROTEIN DDB_G0280785-RELATED"/>
    <property type="match status" value="1"/>
</dbReference>
<dbReference type="OrthoDB" id="24085at2759"/>